<dbReference type="Proteomes" id="UP000034172">
    <property type="component" value="Unassembled WGS sequence"/>
</dbReference>
<organism evidence="1 2">
    <name type="scientific">Candidatus Collierbacteria bacterium GW2011_GWC2_44_18</name>
    <dbReference type="NCBI Taxonomy" id="1618392"/>
    <lineage>
        <taxon>Bacteria</taxon>
        <taxon>Candidatus Collieribacteriota</taxon>
    </lineage>
</organism>
<accession>A0A0G1HM38</accession>
<evidence type="ECO:0000313" key="2">
    <source>
        <dbReference type="Proteomes" id="UP000034172"/>
    </source>
</evidence>
<comment type="caution">
    <text evidence="1">The sequence shown here is derived from an EMBL/GenBank/DDBJ whole genome shotgun (WGS) entry which is preliminary data.</text>
</comment>
<name>A0A0G1HM38_9BACT</name>
<dbReference type="EMBL" id="LCIE01000035">
    <property type="protein sequence ID" value="KKT48261.1"/>
    <property type="molecule type" value="Genomic_DNA"/>
</dbReference>
<evidence type="ECO:0000313" key="1">
    <source>
        <dbReference type="EMBL" id="KKT48261.1"/>
    </source>
</evidence>
<reference evidence="1 2" key="1">
    <citation type="journal article" date="2015" name="Nature">
        <title>rRNA introns, odd ribosomes, and small enigmatic genomes across a large radiation of phyla.</title>
        <authorList>
            <person name="Brown C.T."/>
            <person name="Hug L.A."/>
            <person name="Thomas B.C."/>
            <person name="Sharon I."/>
            <person name="Castelle C.J."/>
            <person name="Singh A."/>
            <person name="Wilkins M.J."/>
            <person name="Williams K.H."/>
            <person name="Banfield J.F."/>
        </authorList>
    </citation>
    <scope>NUCLEOTIDE SEQUENCE [LARGE SCALE GENOMIC DNA]</scope>
</reference>
<protein>
    <submittedName>
        <fullName evidence="1">Uncharacterized protein</fullName>
    </submittedName>
</protein>
<proteinExistence type="predicted"/>
<dbReference type="AlphaFoldDB" id="A0A0G1HM38"/>
<gene>
    <name evidence="1" type="ORF">UW41_C0035G0005</name>
</gene>
<sequence>MVILSTLLSACGGGLTEPKADQPVDPFLVWPVVFDATTQQYYHRVMVPTGASQYIPGAMPSIWYGHALLPIEPMSAEETAANLTEFGIDPNGPIGVIIMPSNYLGEDGYERNLDGLVMAGAAIAKVNPITCSAIIGHLAFRVAEGVAWSASVGAITALANGQIQPDAIRVGSDSTAIQFYFEGMKWLAIFRDSAPPTLIAPVMGNTLGRMVGSLKPLTVLDGPKATSIMAEVGYFFRCVIQKWPKTPGDVDQIRKDHNETYSAKRLDAMPADFPVPFPGSDEPGDVQITVYAGDFSKMESASFKVLALMGLVVLVVDGIPGDEVVGGAAYLQWSASLVYAVP</sequence>